<name>A0ABV7HHH4_9GAMM</name>
<gene>
    <name evidence="1" type="ORF">ACFOEK_19990</name>
</gene>
<reference evidence="2" key="1">
    <citation type="journal article" date="2019" name="Int. J. Syst. Evol. Microbiol.">
        <title>The Global Catalogue of Microorganisms (GCM) 10K type strain sequencing project: providing services to taxonomists for standard genome sequencing and annotation.</title>
        <authorList>
            <consortium name="The Broad Institute Genomics Platform"/>
            <consortium name="The Broad Institute Genome Sequencing Center for Infectious Disease"/>
            <person name="Wu L."/>
            <person name="Ma J."/>
        </authorList>
    </citation>
    <scope>NUCLEOTIDE SEQUENCE [LARGE SCALE GENOMIC DNA]</scope>
    <source>
        <strain evidence="2">KCTC 52438</strain>
    </source>
</reference>
<proteinExistence type="predicted"/>
<organism evidence="1 2">
    <name type="scientific">Litoribrevibacter euphylliae</name>
    <dbReference type="NCBI Taxonomy" id="1834034"/>
    <lineage>
        <taxon>Bacteria</taxon>
        <taxon>Pseudomonadati</taxon>
        <taxon>Pseudomonadota</taxon>
        <taxon>Gammaproteobacteria</taxon>
        <taxon>Oceanospirillales</taxon>
        <taxon>Oceanospirillaceae</taxon>
        <taxon>Litoribrevibacter</taxon>
    </lineage>
</organism>
<dbReference type="RefSeq" id="WP_386723253.1">
    <property type="nucleotide sequence ID" value="NZ_JBHRSZ010000009.1"/>
</dbReference>
<dbReference type="Proteomes" id="UP001595476">
    <property type="component" value="Unassembled WGS sequence"/>
</dbReference>
<dbReference type="EMBL" id="JBHRSZ010000009">
    <property type="protein sequence ID" value="MFC3153332.1"/>
    <property type="molecule type" value="Genomic_DNA"/>
</dbReference>
<evidence type="ECO:0008006" key="3">
    <source>
        <dbReference type="Google" id="ProtNLM"/>
    </source>
</evidence>
<evidence type="ECO:0000313" key="1">
    <source>
        <dbReference type="EMBL" id="MFC3153332.1"/>
    </source>
</evidence>
<sequence length="185" mass="21024">MSTAQKSSYRDFVNSEISNSARVRFVRNVDEKRMYPRFNSHLYDNFAECRGGQQNFTKELVDESYFNIPTGELVSFSIGIGRTMSFIRLTCSGIVTFNPEAGHEYSIRIDVVRSNDQKTLDHCTINVVDDKSGENVRIIPRTKPFAFTGLAPNCDPKEVDNPKWLNEDTKQFQCIIQKTGGSESC</sequence>
<protein>
    <recommendedName>
        <fullName evidence="3">Cadherin domain-containing protein</fullName>
    </recommendedName>
</protein>
<keyword evidence="2" id="KW-1185">Reference proteome</keyword>
<evidence type="ECO:0000313" key="2">
    <source>
        <dbReference type="Proteomes" id="UP001595476"/>
    </source>
</evidence>
<accession>A0ABV7HHH4</accession>
<comment type="caution">
    <text evidence="1">The sequence shown here is derived from an EMBL/GenBank/DDBJ whole genome shotgun (WGS) entry which is preliminary data.</text>
</comment>